<organism evidence="1 2">
    <name type="scientific">Stenotrophomonas capsici</name>
    <dbReference type="NCBI Taxonomy" id="3110230"/>
    <lineage>
        <taxon>Bacteria</taxon>
        <taxon>Pseudomonadati</taxon>
        <taxon>Pseudomonadota</taxon>
        <taxon>Gammaproteobacteria</taxon>
        <taxon>Lysobacterales</taxon>
        <taxon>Lysobacteraceae</taxon>
        <taxon>Stenotrophomonas</taxon>
    </lineage>
</organism>
<protein>
    <submittedName>
        <fullName evidence="1">Uncharacterized protein</fullName>
    </submittedName>
</protein>
<comment type="caution">
    <text evidence="1">The sequence shown here is derived from an EMBL/GenBank/DDBJ whole genome shotgun (WGS) entry which is preliminary data.</text>
</comment>
<keyword evidence="2" id="KW-1185">Reference proteome</keyword>
<dbReference type="Proteomes" id="UP001301653">
    <property type="component" value="Unassembled WGS sequence"/>
</dbReference>
<gene>
    <name evidence="1" type="ORF">VA603_10045</name>
</gene>
<reference evidence="1 2" key="1">
    <citation type="submission" date="2023-12" db="EMBL/GenBank/DDBJ databases">
        <title>Stenotrophomonas guangdongensis sp. nov., isolated from wilted pepper plants (Capsicum annuum).</title>
        <authorList>
            <person name="Qiu M."/>
            <person name="Li Y."/>
            <person name="Liu Q."/>
            <person name="Zhang X."/>
            <person name="Huang Y."/>
            <person name="Guo R."/>
            <person name="Hu M."/>
            <person name="Zhou J."/>
            <person name="Zhou X."/>
        </authorList>
    </citation>
    <scope>NUCLEOTIDE SEQUENCE [LARGE SCALE GENOMIC DNA]</scope>
    <source>
        <strain evidence="1 2">MH1</strain>
    </source>
</reference>
<dbReference type="RefSeq" id="WP_323438722.1">
    <property type="nucleotide sequence ID" value="NZ_JAYFUH010000130.1"/>
</dbReference>
<evidence type="ECO:0000313" key="2">
    <source>
        <dbReference type="Proteomes" id="UP001301653"/>
    </source>
</evidence>
<dbReference type="EMBL" id="JAYFUH010000130">
    <property type="protein sequence ID" value="MEA5667872.1"/>
    <property type="molecule type" value="Genomic_DNA"/>
</dbReference>
<evidence type="ECO:0000313" key="1">
    <source>
        <dbReference type="EMBL" id="MEA5667872.1"/>
    </source>
</evidence>
<accession>A0ABU5V3V7</accession>
<name>A0ABU5V3V7_9GAMM</name>
<proteinExistence type="predicted"/>
<sequence>MTHLYRYIPIWRRVQSGAVLYRVFEVIGSGFTVQSKDFFHADAPTGAAASLEAQFLELLIEQDPHPRFGASPTIEAAVLAFDQHFESAADA</sequence>